<proteinExistence type="predicted"/>
<gene>
    <name evidence="2" type="ORF">O3P69_003508</name>
</gene>
<feature type="region of interest" description="Disordered" evidence="1">
    <location>
        <begin position="1"/>
        <end position="34"/>
    </location>
</feature>
<dbReference type="Proteomes" id="UP001487740">
    <property type="component" value="Unassembled WGS sequence"/>
</dbReference>
<reference evidence="2 3" key="1">
    <citation type="submission" date="2023-03" db="EMBL/GenBank/DDBJ databases">
        <title>High-quality genome of Scylla paramamosain provides insights in environmental adaptation.</title>
        <authorList>
            <person name="Zhang L."/>
        </authorList>
    </citation>
    <scope>NUCLEOTIDE SEQUENCE [LARGE SCALE GENOMIC DNA]</scope>
    <source>
        <strain evidence="2">LZ_2023a</strain>
        <tissue evidence="2">Muscle</tissue>
    </source>
</reference>
<evidence type="ECO:0000256" key="1">
    <source>
        <dbReference type="SAM" id="MobiDB-lite"/>
    </source>
</evidence>
<accession>A0AAW0UIY4</accession>
<dbReference type="EMBL" id="JARAKH010000011">
    <property type="protein sequence ID" value="KAK8399461.1"/>
    <property type="molecule type" value="Genomic_DNA"/>
</dbReference>
<protein>
    <submittedName>
        <fullName evidence="2">Uncharacterized protein</fullName>
    </submittedName>
</protein>
<keyword evidence="3" id="KW-1185">Reference proteome</keyword>
<dbReference type="AlphaFoldDB" id="A0AAW0UIY4"/>
<organism evidence="2 3">
    <name type="scientific">Scylla paramamosain</name>
    <name type="common">Mud crab</name>
    <dbReference type="NCBI Taxonomy" id="85552"/>
    <lineage>
        <taxon>Eukaryota</taxon>
        <taxon>Metazoa</taxon>
        <taxon>Ecdysozoa</taxon>
        <taxon>Arthropoda</taxon>
        <taxon>Crustacea</taxon>
        <taxon>Multicrustacea</taxon>
        <taxon>Malacostraca</taxon>
        <taxon>Eumalacostraca</taxon>
        <taxon>Eucarida</taxon>
        <taxon>Decapoda</taxon>
        <taxon>Pleocyemata</taxon>
        <taxon>Brachyura</taxon>
        <taxon>Eubrachyura</taxon>
        <taxon>Portunoidea</taxon>
        <taxon>Portunidae</taxon>
        <taxon>Portuninae</taxon>
        <taxon>Scylla</taxon>
    </lineage>
</organism>
<comment type="caution">
    <text evidence="2">The sequence shown here is derived from an EMBL/GenBank/DDBJ whole genome shotgun (WGS) entry which is preliminary data.</text>
</comment>
<evidence type="ECO:0000313" key="2">
    <source>
        <dbReference type="EMBL" id="KAK8399461.1"/>
    </source>
</evidence>
<name>A0AAW0UIY4_SCYPA</name>
<sequence>MTSQWRQRRPFPVGNPRPYHLRPVARREEEEEEEEEGMVVVMVVVRVDWESGTAGGKLFSFYGP</sequence>
<evidence type="ECO:0000313" key="3">
    <source>
        <dbReference type="Proteomes" id="UP001487740"/>
    </source>
</evidence>